<evidence type="ECO:0000256" key="5">
    <source>
        <dbReference type="ARBA" id="ARBA00022842"/>
    </source>
</evidence>
<dbReference type="EMBL" id="CP107052">
    <property type="protein sequence ID" value="UYH51755.1"/>
    <property type="molecule type" value="Genomic_DNA"/>
</dbReference>
<dbReference type="Gene3D" id="3.40.190.80">
    <property type="match status" value="1"/>
</dbReference>
<evidence type="ECO:0000256" key="1">
    <source>
        <dbReference type="ARBA" id="ARBA00001946"/>
    </source>
</evidence>
<dbReference type="SUPFAM" id="SSF56655">
    <property type="entry name" value="Carbohydrate phosphatase"/>
    <property type="match status" value="1"/>
</dbReference>
<dbReference type="Gene3D" id="3.30.540.10">
    <property type="entry name" value="Fructose-1,6-Bisphosphatase, subunit A, domain 1"/>
    <property type="match status" value="1"/>
</dbReference>
<accession>A0ABY6GJQ0</accession>
<keyword evidence="7" id="KW-1185">Reference proteome</keyword>
<dbReference type="PANTHER" id="PTHR43200:SF6">
    <property type="entry name" value="3'(2'),5'-BISPHOSPHATE NUCLEOTIDASE"/>
    <property type="match status" value="1"/>
</dbReference>
<dbReference type="Proteomes" id="UP001163831">
    <property type="component" value="Chromosome"/>
</dbReference>
<keyword evidence="3" id="KW-0479">Metal-binding</keyword>
<keyword evidence="4" id="KW-0378">Hydrolase</keyword>
<dbReference type="InterPro" id="IPR020583">
    <property type="entry name" value="Inositol_monoP_metal-BS"/>
</dbReference>
<evidence type="ECO:0000313" key="7">
    <source>
        <dbReference type="Proteomes" id="UP001163831"/>
    </source>
</evidence>
<comment type="cofactor">
    <cofactor evidence="1">
        <name>Mg(2+)</name>
        <dbReference type="ChEBI" id="CHEBI:18420"/>
    </cofactor>
</comment>
<sequence>MTDLVRLSQTMHSCADQAGAVLKRAFRAPLTVTSKDDASPVTQVDHEVETLLRGLIESAHPTHDILGEEFGGRPTAAGWQWVIDPIDGTRAFITGRPSFTTLIAVLRDGVPYAGLIDQPITGERWFGVTGAETQFTSAKMPGRVGTRRAAASLADAELSCTAPDMHIGEDASRFAQLQRHVRRTSWGGDAYAYGLLSLGLIDIIAESTMQIWDWAALVPIVEGAGGCITDWQGRSLTAESDGTVLACASSSLNREACAALNAAS</sequence>
<reference evidence="6" key="1">
    <citation type="submission" date="2022-10" db="EMBL/GenBank/DDBJ databases">
        <title>Candidatus Kirkpatrella diaphorinas gen. nov., sp. nov., an uncultured endosymbiont identified in a population of Diaphorina citri from Hawaii.</title>
        <authorList>
            <person name="Henry E.M."/>
            <person name="Carlson C.R."/>
            <person name="Kuo Y.-W."/>
        </authorList>
    </citation>
    <scope>NUCLEOTIDE SEQUENCE</scope>
    <source>
        <strain evidence="6">CADCRV1</strain>
    </source>
</reference>
<organism evidence="6 7">
    <name type="scientific">Candidatus Kirkpatrickella diaphorinae</name>
    <dbReference type="NCBI Taxonomy" id="2984322"/>
    <lineage>
        <taxon>Bacteria</taxon>
        <taxon>Pseudomonadati</taxon>
        <taxon>Pseudomonadota</taxon>
        <taxon>Alphaproteobacteria</taxon>
        <taxon>Acetobacterales</taxon>
        <taxon>Acetobacteraceae</taxon>
        <taxon>Candidatus Kirkpatrickella</taxon>
    </lineage>
</organism>
<name>A0ABY6GJQ0_9PROT</name>
<evidence type="ECO:0000256" key="2">
    <source>
        <dbReference type="ARBA" id="ARBA00009759"/>
    </source>
</evidence>
<dbReference type="Pfam" id="PF00459">
    <property type="entry name" value="Inositol_P"/>
    <property type="match status" value="1"/>
</dbReference>
<dbReference type="PROSITE" id="PS00629">
    <property type="entry name" value="IMP_1"/>
    <property type="match status" value="1"/>
</dbReference>
<evidence type="ECO:0000313" key="6">
    <source>
        <dbReference type="EMBL" id="UYH51755.1"/>
    </source>
</evidence>
<dbReference type="InterPro" id="IPR051090">
    <property type="entry name" value="Inositol_monoP_superfamily"/>
</dbReference>
<proteinExistence type="inferred from homology"/>
<dbReference type="RefSeq" id="WP_319807349.1">
    <property type="nucleotide sequence ID" value="NZ_CP107052.1"/>
</dbReference>
<dbReference type="CDD" id="cd01641">
    <property type="entry name" value="Bacterial_IMPase_like_1"/>
    <property type="match status" value="1"/>
</dbReference>
<comment type="similarity">
    <text evidence="2">Belongs to the inositol monophosphatase superfamily.</text>
</comment>
<dbReference type="PRINTS" id="PR00377">
    <property type="entry name" value="IMPHPHTASES"/>
</dbReference>
<evidence type="ECO:0000256" key="3">
    <source>
        <dbReference type="ARBA" id="ARBA00022723"/>
    </source>
</evidence>
<evidence type="ECO:0000256" key="4">
    <source>
        <dbReference type="ARBA" id="ARBA00022801"/>
    </source>
</evidence>
<dbReference type="PANTHER" id="PTHR43200">
    <property type="entry name" value="PHOSPHATASE"/>
    <property type="match status" value="1"/>
</dbReference>
<keyword evidence="5" id="KW-0460">Magnesium</keyword>
<dbReference type="InterPro" id="IPR000760">
    <property type="entry name" value="Inositol_monophosphatase-like"/>
</dbReference>
<gene>
    <name evidence="6" type="ORF">N5W20_02480</name>
</gene>
<protein>
    <submittedName>
        <fullName evidence="6">Inositol monophosphatase family protein</fullName>
    </submittedName>
</protein>